<name>A0ABQ5DWF5_9ASTR</name>
<proteinExistence type="predicted"/>
<organism evidence="1 2">
    <name type="scientific">Tanacetum coccineum</name>
    <dbReference type="NCBI Taxonomy" id="301880"/>
    <lineage>
        <taxon>Eukaryota</taxon>
        <taxon>Viridiplantae</taxon>
        <taxon>Streptophyta</taxon>
        <taxon>Embryophyta</taxon>
        <taxon>Tracheophyta</taxon>
        <taxon>Spermatophyta</taxon>
        <taxon>Magnoliopsida</taxon>
        <taxon>eudicotyledons</taxon>
        <taxon>Gunneridae</taxon>
        <taxon>Pentapetalae</taxon>
        <taxon>asterids</taxon>
        <taxon>campanulids</taxon>
        <taxon>Asterales</taxon>
        <taxon>Asteraceae</taxon>
        <taxon>Asteroideae</taxon>
        <taxon>Anthemideae</taxon>
        <taxon>Anthemidinae</taxon>
        <taxon>Tanacetum</taxon>
    </lineage>
</organism>
<dbReference type="EMBL" id="BQNB010015725">
    <property type="protein sequence ID" value="GJT43390.1"/>
    <property type="molecule type" value="Genomic_DNA"/>
</dbReference>
<reference evidence="1" key="1">
    <citation type="journal article" date="2022" name="Int. J. Mol. Sci.">
        <title>Draft Genome of Tanacetum Coccineum: Genomic Comparison of Closely Related Tanacetum-Family Plants.</title>
        <authorList>
            <person name="Yamashiro T."/>
            <person name="Shiraishi A."/>
            <person name="Nakayama K."/>
            <person name="Satake H."/>
        </authorList>
    </citation>
    <scope>NUCLEOTIDE SEQUENCE</scope>
</reference>
<reference evidence="1" key="2">
    <citation type="submission" date="2022-01" db="EMBL/GenBank/DDBJ databases">
        <authorList>
            <person name="Yamashiro T."/>
            <person name="Shiraishi A."/>
            <person name="Satake H."/>
            <person name="Nakayama K."/>
        </authorList>
    </citation>
    <scope>NUCLEOTIDE SEQUENCE</scope>
</reference>
<sequence length="88" mass="9852">MVSLVEKIFESLDKSTVKACMFEKTPNPFDSSWVRITVKECFKNKNVPSGSYGFINFGDVGIVARARKASVLFEVANQYPEGVRGEKK</sequence>
<keyword evidence="2" id="KW-1185">Reference proteome</keyword>
<evidence type="ECO:0000313" key="2">
    <source>
        <dbReference type="Proteomes" id="UP001151760"/>
    </source>
</evidence>
<accession>A0ABQ5DWF5</accession>
<comment type="caution">
    <text evidence="1">The sequence shown here is derived from an EMBL/GenBank/DDBJ whole genome shotgun (WGS) entry which is preliminary data.</text>
</comment>
<evidence type="ECO:0000313" key="1">
    <source>
        <dbReference type="EMBL" id="GJT43390.1"/>
    </source>
</evidence>
<dbReference type="Proteomes" id="UP001151760">
    <property type="component" value="Unassembled WGS sequence"/>
</dbReference>
<protein>
    <submittedName>
        <fullName evidence="1">Uncharacterized protein</fullName>
    </submittedName>
</protein>
<gene>
    <name evidence="1" type="ORF">Tco_0952105</name>
</gene>